<dbReference type="RefSeq" id="WP_113884841.1">
    <property type="nucleotide sequence ID" value="NZ_QNSF01000013.1"/>
</dbReference>
<evidence type="ECO:0000313" key="2">
    <source>
        <dbReference type="Proteomes" id="UP000252731"/>
    </source>
</evidence>
<name>A0A366JM66_CYTFI</name>
<sequence>MSELYIAIDHFDHQIDCFCPDADHVNILHFQKGDLIEVTPERKSTMLGWYALVVINGQQAFFMAIEDIERYFMSECISSQLDIDLKINYLQYKIDQDLEAGDKDSFEENSRKLSETCRLKEELEYYIAKAI</sequence>
<dbReference type="Proteomes" id="UP000252731">
    <property type="component" value="Unassembled WGS sequence"/>
</dbReference>
<accession>A0A366JM66</accession>
<evidence type="ECO:0008006" key="3">
    <source>
        <dbReference type="Google" id="ProtNLM"/>
    </source>
</evidence>
<organism evidence="1 2">
    <name type="scientific">Cytobacillus firmus</name>
    <name type="common">Bacillus firmus</name>
    <dbReference type="NCBI Taxonomy" id="1399"/>
    <lineage>
        <taxon>Bacteria</taxon>
        <taxon>Bacillati</taxon>
        <taxon>Bacillota</taxon>
        <taxon>Bacilli</taxon>
        <taxon>Bacillales</taxon>
        <taxon>Bacillaceae</taxon>
        <taxon>Cytobacillus</taxon>
    </lineage>
</organism>
<dbReference type="AlphaFoldDB" id="A0A366JM66"/>
<gene>
    <name evidence="1" type="ORF">DFO70_113139</name>
</gene>
<keyword evidence="2" id="KW-1185">Reference proteome</keyword>
<proteinExistence type="predicted"/>
<dbReference type="OrthoDB" id="2867457at2"/>
<dbReference type="EMBL" id="QNSF01000013">
    <property type="protein sequence ID" value="RBP88815.1"/>
    <property type="molecule type" value="Genomic_DNA"/>
</dbReference>
<comment type="caution">
    <text evidence="1">The sequence shown here is derived from an EMBL/GenBank/DDBJ whole genome shotgun (WGS) entry which is preliminary data.</text>
</comment>
<protein>
    <recommendedName>
        <fullName evidence="3">IDEAL domain-containing protein</fullName>
    </recommendedName>
</protein>
<evidence type="ECO:0000313" key="1">
    <source>
        <dbReference type="EMBL" id="RBP88815.1"/>
    </source>
</evidence>
<reference evidence="1 2" key="1">
    <citation type="submission" date="2018-06" db="EMBL/GenBank/DDBJ databases">
        <title>Freshwater and sediment microbial communities from various areas in North America, analyzing microbe dynamics in response to fracking.</title>
        <authorList>
            <person name="Lamendella R."/>
        </authorList>
    </citation>
    <scope>NUCLEOTIDE SEQUENCE [LARGE SCALE GENOMIC DNA]</scope>
    <source>
        <strain evidence="1 2">14_TX</strain>
    </source>
</reference>